<evidence type="ECO:0008006" key="4">
    <source>
        <dbReference type="Google" id="ProtNLM"/>
    </source>
</evidence>
<dbReference type="KEGG" id="lem:LEN_1508"/>
<proteinExistence type="predicted"/>
<feature type="signal peptide" evidence="1">
    <location>
        <begin position="1"/>
        <end position="23"/>
    </location>
</feature>
<reference evidence="2 3" key="1">
    <citation type="journal article" date="2017" name="DNA Res.">
        <title>Complete genome sequence and expression profile of the commercial lytic enzyme producer Lysobacter enzymogenes M497-1.</title>
        <authorList>
            <person name="Takami H."/>
            <person name="Toyoda A."/>
            <person name="Uchiyama I."/>
            <person name="Itoh T."/>
            <person name="Takaki Y."/>
            <person name="Arai W."/>
            <person name="Nishi S."/>
            <person name="Kawai M."/>
            <person name="Shinya K."/>
            <person name="Ikeda H."/>
        </authorList>
    </citation>
    <scope>NUCLEOTIDE SEQUENCE [LARGE SCALE GENOMIC DNA]</scope>
    <source>
        <strain evidence="2 3">M497-1</strain>
    </source>
</reference>
<protein>
    <recommendedName>
        <fullName evidence="4">Secreted protein</fullName>
    </recommendedName>
</protein>
<dbReference type="Proteomes" id="UP000218824">
    <property type="component" value="Chromosome"/>
</dbReference>
<organism evidence="2 3">
    <name type="scientific">Lysobacter enzymogenes</name>
    <dbReference type="NCBI Taxonomy" id="69"/>
    <lineage>
        <taxon>Bacteria</taxon>
        <taxon>Pseudomonadati</taxon>
        <taxon>Pseudomonadota</taxon>
        <taxon>Gammaproteobacteria</taxon>
        <taxon>Lysobacterales</taxon>
        <taxon>Lysobacteraceae</taxon>
        <taxon>Lysobacter</taxon>
    </lineage>
</organism>
<gene>
    <name evidence="2" type="ORF">LEN_1508</name>
</gene>
<sequence>MNTRCICLCIALVSVAFVKSASAMEPKFEVEAPVYVDAREALSEPGEIDAWYQMLHGLREDFDQICGDTFCEGDYSNIQALRLVCSLQRSNRVIRQCVWTFAASHEEINPDNGRISVEPKVWRCKLPLAPKTTLSALLGAVSQQRPLYAKLPGTQVSIYDGLTECL</sequence>
<feature type="chain" id="PRO_5044009422" description="Secreted protein" evidence="1">
    <location>
        <begin position="24"/>
        <end position="166"/>
    </location>
</feature>
<evidence type="ECO:0000256" key="1">
    <source>
        <dbReference type="SAM" id="SignalP"/>
    </source>
</evidence>
<name>A0AAU9AN04_LYSEN</name>
<dbReference type="EMBL" id="AP014940">
    <property type="protein sequence ID" value="BAV96995.1"/>
    <property type="molecule type" value="Genomic_DNA"/>
</dbReference>
<evidence type="ECO:0000313" key="3">
    <source>
        <dbReference type="Proteomes" id="UP000218824"/>
    </source>
</evidence>
<evidence type="ECO:0000313" key="2">
    <source>
        <dbReference type="EMBL" id="BAV96995.1"/>
    </source>
</evidence>
<keyword evidence="1" id="KW-0732">Signal</keyword>
<accession>A0AAU9AN04</accession>
<dbReference type="AlphaFoldDB" id="A0AAU9AN04"/>